<sequence>MCSFTNFSSLLACMAILPYALAVKGTVKVNFPSDSISQLVDDASAQPQVGESREFKFDEVSQVWNFYWKGPPVNYLGASTPSVSSSAVRSSSSSARSPEETGLAGNSQIPWMQTCHVSVDDQFDHDVEFTLRLQQAGFEGPKDQHATIKCDQAICLLPEGVECEDPYAIPYVDSMNSADV</sequence>
<feature type="region of interest" description="Disordered" evidence="1">
    <location>
        <begin position="87"/>
        <end position="106"/>
    </location>
</feature>
<evidence type="ECO:0008006" key="5">
    <source>
        <dbReference type="Google" id="ProtNLM"/>
    </source>
</evidence>
<evidence type="ECO:0000313" key="4">
    <source>
        <dbReference type="Proteomes" id="UP000092730"/>
    </source>
</evidence>
<organism evidence="3 4">
    <name type="scientific">Kwoniella bestiolae CBS 10118</name>
    <dbReference type="NCBI Taxonomy" id="1296100"/>
    <lineage>
        <taxon>Eukaryota</taxon>
        <taxon>Fungi</taxon>
        <taxon>Dikarya</taxon>
        <taxon>Basidiomycota</taxon>
        <taxon>Agaricomycotina</taxon>
        <taxon>Tremellomycetes</taxon>
        <taxon>Tremellales</taxon>
        <taxon>Cryptococcaceae</taxon>
        <taxon>Kwoniella</taxon>
    </lineage>
</organism>
<proteinExistence type="predicted"/>
<feature type="compositionally biased region" description="Low complexity" evidence="1">
    <location>
        <begin position="87"/>
        <end position="96"/>
    </location>
</feature>
<evidence type="ECO:0000313" key="3">
    <source>
        <dbReference type="EMBL" id="WVW85229.1"/>
    </source>
</evidence>
<keyword evidence="2" id="KW-0732">Signal</keyword>
<dbReference type="GeneID" id="30211396"/>
<evidence type="ECO:0000256" key="1">
    <source>
        <dbReference type="SAM" id="MobiDB-lite"/>
    </source>
</evidence>
<accession>A0AAJ8MC28</accession>
<dbReference type="AlphaFoldDB" id="A0AAJ8MC28"/>
<reference evidence="3" key="1">
    <citation type="submission" date="2013-07" db="EMBL/GenBank/DDBJ databases">
        <authorList>
            <consortium name="The Broad Institute Genome Sequencing Platform"/>
            <person name="Cuomo C."/>
            <person name="Litvintseva A."/>
            <person name="Chen Y."/>
            <person name="Heitman J."/>
            <person name="Sun S."/>
            <person name="Springer D."/>
            <person name="Dromer F."/>
            <person name="Young S.K."/>
            <person name="Zeng Q."/>
            <person name="Gargeya S."/>
            <person name="Fitzgerald M."/>
            <person name="Abouelleil A."/>
            <person name="Alvarado L."/>
            <person name="Berlin A.M."/>
            <person name="Chapman S.B."/>
            <person name="Dewar J."/>
            <person name="Goldberg J."/>
            <person name="Griggs A."/>
            <person name="Gujja S."/>
            <person name="Hansen M."/>
            <person name="Howarth C."/>
            <person name="Imamovic A."/>
            <person name="Larimer J."/>
            <person name="McCowan C."/>
            <person name="Murphy C."/>
            <person name="Pearson M."/>
            <person name="Priest M."/>
            <person name="Roberts A."/>
            <person name="Saif S."/>
            <person name="Shea T."/>
            <person name="Sykes S."/>
            <person name="Wortman J."/>
            <person name="Nusbaum C."/>
            <person name="Birren B."/>
        </authorList>
    </citation>
    <scope>NUCLEOTIDE SEQUENCE</scope>
    <source>
        <strain evidence="3">CBS 10118</strain>
    </source>
</reference>
<reference evidence="3" key="2">
    <citation type="submission" date="2024-02" db="EMBL/GenBank/DDBJ databases">
        <title>Comparative genomics of Cryptococcus and Kwoniella reveals pathogenesis evolution and contrasting modes of karyotype evolution via chromosome fusion or intercentromeric recombination.</title>
        <authorList>
            <person name="Coelho M.A."/>
            <person name="David-Palma M."/>
            <person name="Shea T."/>
            <person name="Bowers K."/>
            <person name="McGinley-Smith S."/>
            <person name="Mohammad A.W."/>
            <person name="Gnirke A."/>
            <person name="Yurkov A.M."/>
            <person name="Nowrousian M."/>
            <person name="Sun S."/>
            <person name="Cuomo C.A."/>
            <person name="Heitman J."/>
        </authorList>
    </citation>
    <scope>NUCLEOTIDE SEQUENCE</scope>
    <source>
        <strain evidence="3">CBS 10118</strain>
    </source>
</reference>
<keyword evidence="4" id="KW-1185">Reference proteome</keyword>
<gene>
    <name evidence="3" type="ORF">I302_107267</name>
</gene>
<name>A0AAJ8MC28_9TREE</name>
<dbReference type="EMBL" id="CP144546">
    <property type="protein sequence ID" value="WVW85229.1"/>
    <property type="molecule type" value="Genomic_DNA"/>
</dbReference>
<feature type="signal peptide" evidence="2">
    <location>
        <begin position="1"/>
        <end position="22"/>
    </location>
</feature>
<dbReference type="RefSeq" id="XP_065726497.1">
    <property type="nucleotide sequence ID" value="XM_065870425.1"/>
</dbReference>
<protein>
    <recommendedName>
        <fullName evidence="5">Phosphatidylglycerol/phosphatidylinositol transfer protein</fullName>
    </recommendedName>
</protein>
<dbReference type="Proteomes" id="UP000092730">
    <property type="component" value="Chromosome 6"/>
</dbReference>
<evidence type="ECO:0000256" key="2">
    <source>
        <dbReference type="SAM" id="SignalP"/>
    </source>
</evidence>
<feature type="chain" id="PRO_5042472518" description="Phosphatidylglycerol/phosphatidylinositol transfer protein" evidence="2">
    <location>
        <begin position="23"/>
        <end position="180"/>
    </location>
</feature>
<dbReference type="KEGG" id="kbi:30211396"/>